<proteinExistence type="predicted"/>
<accession>A0ABP1EA78</accession>
<evidence type="ECO:0000313" key="1">
    <source>
        <dbReference type="EMBL" id="CAL1716916.1"/>
    </source>
</evidence>
<dbReference type="Proteomes" id="UP001497453">
    <property type="component" value="Chromosome 9"/>
</dbReference>
<keyword evidence="2" id="KW-1185">Reference proteome</keyword>
<organism evidence="1 2">
    <name type="scientific">Somion occarium</name>
    <dbReference type="NCBI Taxonomy" id="3059160"/>
    <lineage>
        <taxon>Eukaryota</taxon>
        <taxon>Fungi</taxon>
        <taxon>Dikarya</taxon>
        <taxon>Basidiomycota</taxon>
        <taxon>Agaricomycotina</taxon>
        <taxon>Agaricomycetes</taxon>
        <taxon>Polyporales</taxon>
        <taxon>Cerrenaceae</taxon>
        <taxon>Somion</taxon>
    </lineage>
</organism>
<protein>
    <submittedName>
        <fullName evidence="1">Uncharacterized protein</fullName>
    </submittedName>
</protein>
<dbReference type="EMBL" id="OZ037952">
    <property type="protein sequence ID" value="CAL1716916.1"/>
    <property type="molecule type" value="Genomic_DNA"/>
</dbReference>
<gene>
    <name evidence="1" type="ORF">GFSPODELE1_LOCUS10962</name>
</gene>
<reference evidence="2" key="1">
    <citation type="submission" date="2024-04" db="EMBL/GenBank/DDBJ databases">
        <authorList>
            <person name="Shaw F."/>
            <person name="Minotto A."/>
        </authorList>
    </citation>
    <scope>NUCLEOTIDE SEQUENCE [LARGE SCALE GENOMIC DNA]</scope>
</reference>
<evidence type="ECO:0000313" key="2">
    <source>
        <dbReference type="Proteomes" id="UP001497453"/>
    </source>
</evidence>
<name>A0ABP1EA78_9APHY</name>
<sequence>MMYIPQLTSTVIQHSTPSATLANLSCRFETGTISPSIIGIIVCRVRESNSNSPRYGIVHVKSVEQFGIRPSALTFEHSNLPVERLEAASLHGYEVRLRSSLFARGSRDRSMTG</sequence>